<evidence type="ECO:0000259" key="4">
    <source>
        <dbReference type="PROSITE" id="PS50102"/>
    </source>
</evidence>
<sequence length="873" mass="94164">MRLLNELTSDSVYGSSQTWLQKHPRFIPHIVQSKVMEMDGTNLDVEIRELLAEWDVQSVTIQSGSARVALCSPEVLEEWDRNAAFTLRGQRVTIVPSPTEMLLCVGRLPLSYTEQQFTALVSAYGDVKRSFLMISERIGESKGYGFVEYVTKEAALQAKNALDGRQILDFTAVCDWLDSSHVTVRSLHSKCLYVDRLPPNYRDMGEFRRIFSTVVNPPYCQIALKNGCPLDWGLVEFTGEDDAERTQQNLDGFVLHGHSIRVAYYIPGVRAINLYLKLLNDGGSSKGKSALLPDPPAPAVFQQLQSLAKQNPVFAQNLQSIILQQIQDVQKGKGQTTNDPHQGKRSPFQKTSPFSPPVSSPNNGLNIKNAQQTALTLLLASQLQNGGNGGNVQAGSGGGSGSLSPNSAQQNQQLLSALQAMSKGGDHFLNGIPVNNGPNLSSLLGLASPNMPPMSQADNTNIPHGFFPSPVMLSGVNNGAKEDQWSSYNKSSRNNSFASNGMHKNPLLPSPSGVSSPGLDVPMDTGMNAPKSPPGDPLQAVWYSLFGHSSPPETVPNTPGNTSPLFMKSPMSSSNGSPIGRGDNMFGMSHGHNSHKNSPPGFVTPNGHHQGRVGTGDLQDAINSLLSNPQNLSHLFGNNTNGGNISPPPQFANHGHHGHSLQNSHQHRLNQMGGSMDNNGVSNAILDLLMQSMKGDHQQHPHHMPPSNDGFHNPSMKHNSWSTGISSPPSPIGNNRPFMTNGHGQPIPQRSGSNGSSEMSSSSPRSPSYSPFSRNCSKGLMESGNGNVSPTPTPWSNSVLGSPPHPGFGTSSFQNRIWAPSVSPGGSNNLINSMGQKRKVNHESMSETEFIGHQPPGLTSHYADSYFKKKKKN</sequence>
<evidence type="ECO:0000256" key="1">
    <source>
        <dbReference type="ARBA" id="ARBA00022884"/>
    </source>
</evidence>
<dbReference type="EMBL" id="CAJVCH010526223">
    <property type="protein sequence ID" value="CAG7822372.1"/>
    <property type="molecule type" value="Genomic_DNA"/>
</dbReference>
<dbReference type="Proteomes" id="UP000708208">
    <property type="component" value="Unassembled WGS sequence"/>
</dbReference>
<evidence type="ECO:0000313" key="6">
    <source>
        <dbReference type="Proteomes" id="UP000708208"/>
    </source>
</evidence>
<reference evidence="5" key="1">
    <citation type="submission" date="2021-06" db="EMBL/GenBank/DDBJ databases">
        <authorList>
            <person name="Hodson N. C."/>
            <person name="Mongue J. A."/>
            <person name="Jaron S. K."/>
        </authorList>
    </citation>
    <scope>NUCLEOTIDE SEQUENCE</scope>
</reference>
<feature type="compositionally biased region" description="Low complexity" evidence="3">
    <location>
        <begin position="506"/>
        <end position="522"/>
    </location>
</feature>
<feature type="region of interest" description="Disordered" evidence="3">
    <location>
        <begin position="388"/>
        <end position="410"/>
    </location>
</feature>
<keyword evidence="1 2" id="KW-0694">RNA-binding</keyword>
<feature type="domain" description="RRM" evidence="4">
    <location>
        <begin position="101"/>
        <end position="189"/>
    </location>
</feature>
<keyword evidence="6" id="KW-1185">Reference proteome</keyword>
<gene>
    <name evidence="5" type="ORF">AFUS01_LOCUS32653</name>
</gene>
<feature type="region of interest" description="Disordered" evidence="3">
    <location>
        <begin position="482"/>
        <end position="536"/>
    </location>
</feature>
<feature type="region of interest" description="Disordered" evidence="3">
    <location>
        <begin position="331"/>
        <end position="366"/>
    </location>
</feature>
<dbReference type="Pfam" id="PF00076">
    <property type="entry name" value="RRM_1"/>
    <property type="match status" value="2"/>
</dbReference>
<feature type="compositionally biased region" description="Polar residues" evidence="3">
    <location>
        <begin position="716"/>
        <end position="725"/>
    </location>
</feature>
<dbReference type="CDD" id="cd12390">
    <property type="entry name" value="RRM3_RAVER"/>
    <property type="match status" value="1"/>
</dbReference>
<dbReference type="PANTHER" id="PTHR23189">
    <property type="entry name" value="RNA RECOGNITION MOTIF-CONTAINING"/>
    <property type="match status" value="1"/>
</dbReference>
<accession>A0A8J2PBP5</accession>
<dbReference type="SMART" id="SM00360">
    <property type="entry name" value="RRM"/>
    <property type="match status" value="2"/>
</dbReference>
<feature type="domain" description="RRM" evidence="4">
    <location>
        <begin position="190"/>
        <end position="267"/>
    </location>
</feature>
<dbReference type="InterPro" id="IPR000504">
    <property type="entry name" value="RRM_dom"/>
</dbReference>
<name>A0A8J2PBP5_9HEXA</name>
<dbReference type="OrthoDB" id="639027at2759"/>
<protein>
    <recommendedName>
        <fullName evidence="4">RRM domain-containing protein</fullName>
    </recommendedName>
</protein>
<comment type="caution">
    <text evidence="5">The sequence shown here is derived from an EMBL/GenBank/DDBJ whole genome shotgun (WGS) entry which is preliminary data.</text>
</comment>
<feature type="compositionally biased region" description="Polar residues" evidence="3">
    <location>
        <begin position="824"/>
        <end position="835"/>
    </location>
</feature>
<feature type="region of interest" description="Disordered" evidence="3">
    <location>
        <begin position="694"/>
        <end position="873"/>
    </location>
</feature>
<organism evidence="5 6">
    <name type="scientific">Allacma fusca</name>
    <dbReference type="NCBI Taxonomy" id="39272"/>
    <lineage>
        <taxon>Eukaryota</taxon>
        <taxon>Metazoa</taxon>
        <taxon>Ecdysozoa</taxon>
        <taxon>Arthropoda</taxon>
        <taxon>Hexapoda</taxon>
        <taxon>Collembola</taxon>
        <taxon>Symphypleona</taxon>
        <taxon>Sminthuridae</taxon>
        <taxon>Allacma</taxon>
    </lineage>
</organism>
<feature type="region of interest" description="Disordered" evidence="3">
    <location>
        <begin position="640"/>
        <end position="671"/>
    </location>
</feature>
<dbReference type="PROSITE" id="PS50102">
    <property type="entry name" value="RRM"/>
    <property type="match status" value="2"/>
</dbReference>
<evidence type="ECO:0000313" key="5">
    <source>
        <dbReference type="EMBL" id="CAG7822372.1"/>
    </source>
</evidence>
<evidence type="ECO:0000256" key="3">
    <source>
        <dbReference type="SAM" id="MobiDB-lite"/>
    </source>
</evidence>
<dbReference type="AlphaFoldDB" id="A0A8J2PBP5"/>
<dbReference type="GO" id="GO:0003723">
    <property type="term" value="F:RNA binding"/>
    <property type="evidence" value="ECO:0007669"/>
    <property type="project" value="UniProtKB-UniRule"/>
</dbReference>
<feature type="compositionally biased region" description="Polar residues" evidence="3">
    <location>
        <begin position="784"/>
        <end position="800"/>
    </location>
</feature>
<evidence type="ECO:0000256" key="2">
    <source>
        <dbReference type="PROSITE-ProRule" id="PRU00176"/>
    </source>
</evidence>
<proteinExistence type="predicted"/>
<feature type="compositionally biased region" description="Polar residues" evidence="3">
    <location>
        <begin position="485"/>
        <end position="499"/>
    </location>
</feature>
<feature type="compositionally biased region" description="Low complexity" evidence="3">
    <location>
        <begin position="750"/>
        <end position="774"/>
    </location>
</feature>
<feature type="compositionally biased region" description="Gly residues" evidence="3">
    <location>
        <begin position="388"/>
        <end position="401"/>
    </location>
</feature>